<gene>
    <name evidence="4" type="ORF">CANVERA_P1954</name>
</gene>
<dbReference type="PRINTS" id="PR00081">
    <property type="entry name" value="GDHRDH"/>
</dbReference>
<evidence type="ECO:0000256" key="2">
    <source>
        <dbReference type="ARBA" id="ARBA00023002"/>
    </source>
</evidence>
<reference evidence="4" key="1">
    <citation type="submission" date="2022-12" db="EMBL/GenBank/DDBJ databases">
        <authorList>
            <person name="Brejova B."/>
        </authorList>
    </citation>
    <scope>NUCLEOTIDE SEQUENCE</scope>
</reference>
<keyword evidence="2" id="KW-0560">Oxidoreductase</keyword>
<keyword evidence="5" id="KW-1185">Reference proteome</keyword>
<keyword evidence="3" id="KW-0812">Transmembrane</keyword>
<dbReference type="AlphaFoldDB" id="A0A9W4TVN4"/>
<dbReference type="EMBL" id="CANTUO010000001">
    <property type="protein sequence ID" value="CAI5757440.1"/>
    <property type="molecule type" value="Genomic_DNA"/>
</dbReference>
<dbReference type="OrthoDB" id="191979at2759"/>
<dbReference type="PANTHER" id="PTHR24320:SF285">
    <property type="entry name" value="RETINOL DEHYDROGENASE 14"/>
    <property type="match status" value="1"/>
</dbReference>
<dbReference type="InterPro" id="IPR002347">
    <property type="entry name" value="SDR_fam"/>
</dbReference>
<accession>A0A9W4TVN4</accession>
<keyword evidence="3" id="KW-1133">Transmembrane helix</keyword>
<keyword evidence="3" id="KW-0472">Membrane</keyword>
<comment type="similarity">
    <text evidence="1">Belongs to the short-chain dehydrogenases/reductases (SDR) family.</text>
</comment>
<dbReference type="SUPFAM" id="SSF51735">
    <property type="entry name" value="NAD(P)-binding Rossmann-fold domains"/>
    <property type="match status" value="1"/>
</dbReference>
<dbReference type="Gene3D" id="3.40.50.720">
    <property type="entry name" value="NAD(P)-binding Rossmann-like Domain"/>
    <property type="match status" value="1"/>
</dbReference>
<comment type="caution">
    <text evidence="4">The sequence shown here is derived from an EMBL/GenBank/DDBJ whole genome shotgun (WGS) entry which is preliminary data.</text>
</comment>
<dbReference type="GO" id="GO:0016491">
    <property type="term" value="F:oxidoreductase activity"/>
    <property type="evidence" value="ECO:0007669"/>
    <property type="project" value="UniProtKB-KW"/>
</dbReference>
<protein>
    <recommendedName>
        <fullName evidence="6">Oxidoreductase</fullName>
    </recommendedName>
</protein>
<evidence type="ECO:0000256" key="3">
    <source>
        <dbReference type="SAM" id="Phobius"/>
    </source>
</evidence>
<proteinExistence type="inferred from homology"/>
<evidence type="ECO:0000313" key="4">
    <source>
        <dbReference type="EMBL" id="CAI5757440.1"/>
    </source>
</evidence>
<dbReference type="InterPro" id="IPR036291">
    <property type="entry name" value="NAD(P)-bd_dom_sf"/>
</dbReference>
<evidence type="ECO:0000256" key="1">
    <source>
        <dbReference type="ARBA" id="ARBA00006484"/>
    </source>
</evidence>
<dbReference type="PANTHER" id="PTHR24320">
    <property type="entry name" value="RETINOL DEHYDROGENASE"/>
    <property type="match status" value="1"/>
</dbReference>
<organism evidence="4 5">
    <name type="scientific">Candida verbasci</name>
    <dbReference type="NCBI Taxonomy" id="1227364"/>
    <lineage>
        <taxon>Eukaryota</taxon>
        <taxon>Fungi</taxon>
        <taxon>Dikarya</taxon>
        <taxon>Ascomycota</taxon>
        <taxon>Saccharomycotina</taxon>
        <taxon>Pichiomycetes</taxon>
        <taxon>Debaryomycetaceae</taxon>
        <taxon>Candida/Lodderomyces clade</taxon>
        <taxon>Candida</taxon>
    </lineage>
</organism>
<feature type="transmembrane region" description="Helical" evidence="3">
    <location>
        <begin position="281"/>
        <end position="304"/>
    </location>
</feature>
<dbReference type="Proteomes" id="UP001152885">
    <property type="component" value="Unassembled WGS sequence"/>
</dbReference>
<evidence type="ECO:0008006" key="6">
    <source>
        <dbReference type="Google" id="ProtNLM"/>
    </source>
</evidence>
<name>A0A9W4TVN4_9ASCO</name>
<sequence>MPVDFLTSVFFDGPEIIPYWDEIKHYGPTVIPIISTIAGLKYYFRGSTNIWERDLHGKVYIITGGTSGIGQQIVNELGHRGAQLILLARNTNDLWLAEYIEDLRDGLNNNLIYAEQCNLSSLYSIRKFATKWLDNQPPRRLDGVICCAAECIPRGKQRVNTVDGVESHIAINYLANYHLLTLLEPSLKVQPPDRDVRVLIATCSSINLSDKIDSDLLWEKKQYPSQQPWKIYGYSKLLVGLFAKEFQNRLDQYERKDKSPCNIRVNLVNPGLVRTPSTRRFISMGSILGLFLYLLFFPIWWLFLKSVFQGAQSFYFGIMAPIIMKIEGGQIIQECKIQTKVRKEFDDAVLQKEVFDKTEKLIAEIEKKSAINRKKIELQTKTKEELIKEEQRKKNLNVKPETNEELEYKLQ</sequence>
<evidence type="ECO:0000313" key="5">
    <source>
        <dbReference type="Proteomes" id="UP001152885"/>
    </source>
</evidence>
<dbReference type="Pfam" id="PF00106">
    <property type="entry name" value="adh_short"/>
    <property type="match status" value="1"/>
</dbReference>